<name>A0A5B7GN63_PORTR</name>
<proteinExistence type="predicted"/>
<accession>A0A5B7GN63</accession>
<dbReference type="EMBL" id="VSRR010015732">
    <property type="protein sequence ID" value="MPC58488.1"/>
    <property type="molecule type" value="Genomic_DNA"/>
</dbReference>
<reference evidence="1 2" key="1">
    <citation type="submission" date="2019-05" db="EMBL/GenBank/DDBJ databases">
        <title>Another draft genome of Portunus trituberculatus and its Hox gene families provides insights of decapod evolution.</title>
        <authorList>
            <person name="Jeong J.-H."/>
            <person name="Song I."/>
            <person name="Kim S."/>
            <person name="Choi T."/>
            <person name="Kim D."/>
            <person name="Ryu S."/>
            <person name="Kim W."/>
        </authorList>
    </citation>
    <scope>NUCLEOTIDE SEQUENCE [LARGE SCALE GENOMIC DNA]</scope>
    <source>
        <tissue evidence="1">Muscle</tissue>
    </source>
</reference>
<dbReference type="AlphaFoldDB" id="A0A5B7GN63"/>
<dbReference type="Proteomes" id="UP000324222">
    <property type="component" value="Unassembled WGS sequence"/>
</dbReference>
<keyword evidence="2" id="KW-1185">Reference proteome</keyword>
<protein>
    <submittedName>
        <fullName evidence="1">Uncharacterized protein</fullName>
    </submittedName>
</protein>
<evidence type="ECO:0000313" key="2">
    <source>
        <dbReference type="Proteomes" id="UP000324222"/>
    </source>
</evidence>
<gene>
    <name evidence="1" type="ORF">E2C01_052494</name>
</gene>
<evidence type="ECO:0000313" key="1">
    <source>
        <dbReference type="EMBL" id="MPC58488.1"/>
    </source>
</evidence>
<comment type="caution">
    <text evidence="1">The sequence shown here is derived from an EMBL/GenBank/DDBJ whole genome shotgun (WGS) entry which is preliminary data.</text>
</comment>
<sequence>MVTLICTDFFHTSSIAVPSSPPSTLSLPTHPLTLALRKEMFNHVLTKSTLSPNLLQKVTGHLDLLPVRSSNMEQLLKGGQYRWRDTAFSLWEGFSTRCSPRESGKREHKEF</sequence>
<organism evidence="1 2">
    <name type="scientific">Portunus trituberculatus</name>
    <name type="common">Swimming crab</name>
    <name type="synonym">Neptunus trituberculatus</name>
    <dbReference type="NCBI Taxonomy" id="210409"/>
    <lineage>
        <taxon>Eukaryota</taxon>
        <taxon>Metazoa</taxon>
        <taxon>Ecdysozoa</taxon>
        <taxon>Arthropoda</taxon>
        <taxon>Crustacea</taxon>
        <taxon>Multicrustacea</taxon>
        <taxon>Malacostraca</taxon>
        <taxon>Eumalacostraca</taxon>
        <taxon>Eucarida</taxon>
        <taxon>Decapoda</taxon>
        <taxon>Pleocyemata</taxon>
        <taxon>Brachyura</taxon>
        <taxon>Eubrachyura</taxon>
        <taxon>Portunoidea</taxon>
        <taxon>Portunidae</taxon>
        <taxon>Portuninae</taxon>
        <taxon>Portunus</taxon>
    </lineage>
</organism>